<dbReference type="EMBL" id="FPIP01000002">
    <property type="protein sequence ID" value="SFW20618.1"/>
    <property type="molecule type" value="Genomic_DNA"/>
</dbReference>
<dbReference type="Proteomes" id="UP000183461">
    <property type="component" value="Unassembled WGS sequence"/>
</dbReference>
<accession>A0A1K1MBS4</accession>
<sequence>MTLKNAKKIYFTLVAAVTVSGFLTVCTLGQAVRRKKVETRLAAAATEHEEAPLFTVRESGGRAAVFRCGEDEPFLFIDIDTALLSDYDRAMISEGMYFTSESALRQFIEDISS</sequence>
<dbReference type="AlphaFoldDB" id="A0A1K1MBS4"/>
<reference evidence="1 2" key="1">
    <citation type="submission" date="2016-11" db="EMBL/GenBank/DDBJ databases">
        <authorList>
            <person name="Jaros S."/>
            <person name="Januszkiewicz K."/>
            <person name="Wedrychowicz H."/>
        </authorList>
    </citation>
    <scope>NUCLEOTIDE SEQUENCE [LARGE SCALE GENOMIC DNA]</scope>
    <source>
        <strain evidence="1 2">YL228</strain>
    </source>
</reference>
<organism evidence="1 2">
    <name type="scientific">Ruminococcus flavefaciens</name>
    <dbReference type="NCBI Taxonomy" id="1265"/>
    <lineage>
        <taxon>Bacteria</taxon>
        <taxon>Bacillati</taxon>
        <taxon>Bacillota</taxon>
        <taxon>Clostridia</taxon>
        <taxon>Eubacteriales</taxon>
        <taxon>Oscillospiraceae</taxon>
        <taxon>Ruminococcus</taxon>
    </lineage>
</organism>
<protein>
    <recommendedName>
        <fullName evidence="3">Bypass of forespore C C-terminal domain-containing protein</fullName>
    </recommendedName>
</protein>
<name>A0A1K1MBS4_RUMFL</name>
<evidence type="ECO:0000313" key="2">
    <source>
        <dbReference type="Proteomes" id="UP000183461"/>
    </source>
</evidence>
<gene>
    <name evidence="1" type="ORF">SAMN02910280_1043</name>
</gene>
<dbReference type="RefSeq" id="WP_072299417.1">
    <property type="nucleotide sequence ID" value="NZ_FPIP01000002.1"/>
</dbReference>
<evidence type="ECO:0000313" key="1">
    <source>
        <dbReference type="EMBL" id="SFW20618.1"/>
    </source>
</evidence>
<evidence type="ECO:0008006" key="3">
    <source>
        <dbReference type="Google" id="ProtNLM"/>
    </source>
</evidence>
<proteinExistence type="predicted"/>